<proteinExistence type="predicted"/>
<dbReference type="HOGENOM" id="CLU_2642363_0_0_1"/>
<reference evidence="1" key="2">
    <citation type="submission" date="2018-05" db="EMBL/GenBank/DDBJ databases">
        <title>OpunRS2 (Oryza punctata Reference Sequence Version 2).</title>
        <authorList>
            <person name="Zhang J."/>
            <person name="Kudrna D."/>
            <person name="Lee S."/>
            <person name="Talag J."/>
            <person name="Welchert J."/>
            <person name="Wing R.A."/>
        </authorList>
    </citation>
    <scope>NUCLEOTIDE SEQUENCE [LARGE SCALE GENOMIC DNA]</scope>
</reference>
<dbReference type="Gramene" id="OPUNC07G06720.1">
    <property type="protein sequence ID" value="OPUNC07G06720.1"/>
    <property type="gene ID" value="OPUNC07G06720"/>
</dbReference>
<reference evidence="1" key="1">
    <citation type="submission" date="2015-04" db="UniProtKB">
        <authorList>
            <consortium name="EnsemblPlants"/>
        </authorList>
    </citation>
    <scope>IDENTIFICATION</scope>
</reference>
<sequence length="77" mass="8518">METAAKDTIGVQIHSLPVVQRKALQIHHLSPLALRFLSNGGGCKRQLERKALQIHHLSPLALRFLSNGGGCKRQLEE</sequence>
<dbReference type="Proteomes" id="UP000026962">
    <property type="component" value="Chromosome 7"/>
</dbReference>
<protein>
    <submittedName>
        <fullName evidence="1">Uncharacterized protein</fullName>
    </submittedName>
</protein>
<name>A0A0E0LIE8_ORYPU</name>
<evidence type="ECO:0000313" key="1">
    <source>
        <dbReference type="EnsemblPlants" id="OPUNC07G06720.1"/>
    </source>
</evidence>
<organism evidence="1">
    <name type="scientific">Oryza punctata</name>
    <name type="common">Red rice</name>
    <dbReference type="NCBI Taxonomy" id="4537"/>
    <lineage>
        <taxon>Eukaryota</taxon>
        <taxon>Viridiplantae</taxon>
        <taxon>Streptophyta</taxon>
        <taxon>Embryophyta</taxon>
        <taxon>Tracheophyta</taxon>
        <taxon>Spermatophyta</taxon>
        <taxon>Magnoliopsida</taxon>
        <taxon>Liliopsida</taxon>
        <taxon>Poales</taxon>
        <taxon>Poaceae</taxon>
        <taxon>BOP clade</taxon>
        <taxon>Oryzoideae</taxon>
        <taxon>Oryzeae</taxon>
        <taxon>Oryzinae</taxon>
        <taxon>Oryza</taxon>
    </lineage>
</organism>
<keyword evidence="2" id="KW-1185">Reference proteome</keyword>
<dbReference type="AlphaFoldDB" id="A0A0E0LIE8"/>
<accession>A0A0E0LIE8</accession>
<dbReference type="EnsemblPlants" id="OPUNC07G06720.1">
    <property type="protein sequence ID" value="OPUNC07G06720.1"/>
    <property type="gene ID" value="OPUNC07G06720"/>
</dbReference>
<evidence type="ECO:0000313" key="2">
    <source>
        <dbReference type="Proteomes" id="UP000026962"/>
    </source>
</evidence>